<dbReference type="Pfam" id="PF21760">
    <property type="entry name" value="SecD_1st"/>
    <property type="match status" value="1"/>
</dbReference>
<evidence type="ECO:0000259" key="10">
    <source>
        <dbReference type="Pfam" id="PF22599"/>
    </source>
</evidence>
<keyword evidence="3" id="KW-0812">Transmembrane</keyword>
<feature type="domain" description="SecD export protein N-terminal TM" evidence="8">
    <location>
        <begin position="2"/>
        <end position="103"/>
    </location>
</feature>
<keyword evidence="2" id="KW-1003">Cell membrane</keyword>
<dbReference type="InterPro" id="IPR054384">
    <property type="entry name" value="SecDF_P1_head"/>
</dbReference>
<keyword evidence="6" id="KW-0811">Translocation</keyword>
<feature type="non-terminal residue" evidence="11">
    <location>
        <position position="430"/>
    </location>
</feature>
<evidence type="ECO:0000256" key="5">
    <source>
        <dbReference type="ARBA" id="ARBA00022989"/>
    </source>
</evidence>
<feature type="domain" description="SecDF P1 head subdomain" evidence="10">
    <location>
        <begin position="339"/>
        <end position="417"/>
    </location>
</feature>
<protein>
    <submittedName>
        <fullName evidence="11">Protein translocase subunit SecD</fullName>
    </submittedName>
</protein>
<evidence type="ECO:0000259" key="9">
    <source>
        <dbReference type="Pfam" id="PF21760"/>
    </source>
</evidence>
<evidence type="ECO:0000256" key="2">
    <source>
        <dbReference type="ARBA" id="ARBA00022475"/>
    </source>
</evidence>
<evidence type="ECO:0000313" key="11">
    <source>
        <dbReference type="EMBL" id="VAW77126.1"/>
    </source>
</evidence>
<dbReference type="Pfam" id="PF13721">
    <property type="entry name" value="SecD-TM1"/>
    <property type="match status" value="1"/>
</dbReference>
<dbReference type="InterPro" id="IPR022813">
    <property type="entry name" value="SecD/SecF_arch_bac"/>
</dbReference>
<dbReference type="InterPro" id="IPR048631">
    <property type="entry name" value="SecD_1st"/>
</dbReference>
<evidence type="ECO:0000256" key="4">
    <source>
        <dbReference type="ARBA" id="ARBA00022927"/>
    </source>
</evidence>
<reference evidence="11" key="1">
    <citation type="submission" date="2018-06" db="EMBL/GenBank/DDBJ databases">
        <authorList>
            <person name="Zhirakovskaya E."/>
        </authorList>
    </citation>
    <scope>NUCLEOTIDE SEQUENCE</scope>
</reference>
<evidence type="ECO:0000256" key="6">
    <source>
        <dbReference type="ARBA" id="ARBA00023010"/>
    </source>
</evidence>
<dbReference type="GO" id="GO:0005886">
    <property type="term" value="C:plasma membrane"/>
    <property type="evidence" value="ECO:0007669"/>
    <property type="project" value="TreeGrafter"/>
</dbReference>
<dbReference type="EMBL" id="UOFL01000118">
    <property type="protein sequence ID" value="VAW77126.1"/>
    <property type="molecule type" value="Genomic_DNA"/>
</dbReference>
<dbReference type="PANTHER" id="PTHR30081:SF1">
    <property type="entry name" value="PROTEIN TRANSLOCASE SUBUNIT SECD"/>
    <property type="match status" value="1"/>
</dbReference>
<keyword evidence="7" id="KW-0472">Membrane</keyword>
<feature type="domain" description="Protein translocase subunit SecDF P1" evidence="9">
    <location>
        <begin position="229"/>
        <end position="284"/>
    </location>
</feature>
<gene>
    <name evidence="11" type="ORF">MNBD_GAMMA12-257</name>
</gene>
<dbReference type="Gene3D" id="3.30.70.3400">
    <property type="match status" value="1"/>
</dbReference>
<evidence type="ECO:0000256" key="1">
    <source>
        <dbReference type="ARBA" id="ARBA00022448"/>
    </source>
</evidence>
<accession>A0A3B0Z8V3</accession>
<dbReference type="AlphaFoldDB" id="A0A3B0Z8V3"/>
<organism evidence="11">
    <name type="scientific">hydrothermal vent metagenome</name>
    <dbReference type="NCBI Taxonomy" id="652676"/>
    <lineage>
        <taxon>unclassified sequences</taxon>
        <taxon>metagenomes</taxon>
        <taxon>ecological metagenomes</taxon>
    </lineage>
</organism>
<dbReference type="InterPro" id="IPR027398">
    <property type="entry name" value="SecD-TM"/>
</dbReference>
<name>A0A3B0Z8V3_9ZZZZ</name>
<proteinExistence type="predicted"/>
<dbReference type="Pfam" id="PF22599">
    <property type="entry name" value="SecDF_P1_head"/>
    <property type="match status" value="1"/>
</dbReference>
<keyword evidence="5" id="KW-1133">Transmembrane helix</keyword>
<evidence type="ECO:0000259" key="8">
    <source>
        <dbReference type="Pfam" id="PF13721"/>
    </source>
</evidence>
<evidence type="ECO:0000256" key="3">
    <source>
        <dbReference type="ARBA" id="ARBA00022692"/>
    </source>
</evidence>
<dbReference type="GO" id="GO:0015031">
    <property type="term" value="P:protein transport"/>
    <property type="evidence" value="ECO:0007669"/>
    <property type="project" value="UniProtKB-KW"/>
</dbReference>
<keyword evidence="1" id="KW-0813">Transport</keyword>
<sequence length="430" mass="48849">MINQYPGWKYGLIALAVCLGVIYALPNMYGKSPTIVMKSRLKIAITTEFQAEVKKILKTNKIEHEPIEVQGKRLYISFTDTTVQFKAVTVLEKKFIEDYVIAQTLIPTTPQWMRSMNAKPMYLGLDLQGGVHALMDVDLAVAIKKTVTRYHRELRKNFIKKKMRNRGVRKIKEGIRIKFSKVKNRKKIAVYLSQFYKGFTLSESESDGFYFLKAVLSEQEIIKEKELAMEKNIQTLRRRVDELGVDEPVIVRQGKSRIVIQLPGIQDPAKLWQVIGKQAILESRPLSPDSDAYISGGYTRGEPPPPGTEVLKHREVTTSREPVSVTENGKTRMVLKKVRKVTEKYYLVSKEVTWSGEHVKNANAGFSTGTGIPSSAVHITLDDEGGKRNQASARKYFKKRTAIVFIESVPSFITVNGKQKRINKIKRSII</sequence>
<dbReference type="PANTHER" id="PTHR30081">
    <property type="entry name" value="PROTEIN-EXPORT MEMBRANE PROTEIN SEC"/>
    <property type="match status" value="1"/>
</dbReference>
<dbReference type="Gene3D" id="3.30.1360.200">
    <property type="match status" value="1"/>
</dbReference>
<evidence type="ECO:0000256" key="7">
    <source>
        <dbReference type="ARBA" id="ARBA00023136"/>
    </source>
</evidence>
<keyword evidence="4" id="KW-0653">Protein transport</keyword>